<reference evidence="2" key="1">
    <citation type="journal article" date="2023" name="G3 (Bethesda)">
        <title>A reference genome for the long-term kleptoplast-retaining sea slug Elysia crispata morphotype clarki.</title>
        <authorList>
            <person name="Eastman K.E."/>
            <person name="Pendleton A.L."/>
            <person name="Shaikh M.A."/>
            <person name="Suttiyut T."/>
            <person name="Ogas R."/>
            <person name="Tomko P."/>
            <person name="Gavelis G."/>
            <person name="Widhalm J.R."/>
            <person name="Wisecaver J.H."/>
        </authorList>
    </citation>
    <scope>NUCLEOTIDE SEQUENCE</scope>
    <source>
        <strain evidence="2">ECLA1</strain>
    </source>
</reference>
<comment type="caution">
    <text evidence="2">The sequence shown here is derived from an EMBL/GenBank/DDBJ whole genome shotgun (WGS) entry which is preliminary data.</text>
</comment>
<keyword evidence="3" id="KW-1185">Reference proteome</keyword>
<organism evidence="2 3">
    <name type="scientific">Elysia crispata</name>
    <name type="common">lettuce slug</name>
    <dbReference type="NCBI Taxonomy" id="231223"/>
    <lineage>
        <taxon>Eukaryota</taxon>
        <taxon>Metazoa</taxon>
        <taxon>Spiralia</taxon>
        <taxon>Lophotrochozoa</taxon>
        <taxon>Mollusca</taxon>
        <taxon>Gastropoda</taxon>
        <taxon>Heterobranchia</taxon>
        <taxon>Euthyneura</taxon>
        <taxon>Panpulmonata</taxon>
        <taxon>Sacoglossa</taxon>
        <taxon>Placobranchoidea</taxon>
        <taxon>Plakobranchidae</taxon>
        <taxon>Elysia</taxon>
    </lineage>
</organism>
<evidence type="ECO:0000313" key="3">
    <source>
        <dbReference type="Proteomes" id="UP001283361"/>
    </source>
</evidence>
<dbReference type="Proteomes" id="UP001283361">
    <property type="component" value="Unassembled WGS sequence"/>
</dbReference>
<dbReference type="EMBL" id="JAWDGP010000612">
    <property type="protein sequence ID" value="KAK3798935.1"/>
    <property type="molecule type" value="Genomic_DNA"/>
</dbReference>
<evidence type="ECO:0000313" key="2">
    <source>
        <dbReference type="EMBL" id="KAK3798935.1"/>
    </source>
</evidence>
<accession>A0AAE1B3F6</accession>
<dbReference type="AlphaFoldDB" id="A0AAE1B3F6"/>
<evidence type="ECO:0000256" key="1">
    <source>
        <dbReference type="SAM" id="MobiDB-lite"/>
    </source>
</evidence>
<proteinExistence type="predicted"/>
<sequence>MRKKEATQSSEYIDEDKRLVQMCENGRRHVEGRVTDESVEGGSRKPHYLPSAVRITKSRLVLLSAMCLKPLRNPLHIIILARAVQNTTPDTPVHCSVPERHEKNQQMVDDPSYLHDDN</sequence>
<gene>
    <name evidence="2" type="ORF">RRG08_035563</name>
</gene>
<feature type="region of interest" description="Disordered" evidence="1">
    <location>
        <begin position="88"/>
        <end position="118"/>
    </location>
</feature>
<name>A0AAE1B3F6_9GAST</name>
<protein>
    <submittedName>
        <fullName evidence="2">Uncharacterized protein</fullName>
    </submittedName>
</protein>